<dbReference type="GO" id="GO:0003725">
    <property type="term" value="F:double-stranded RNA binding"/>
    <property type="evidence" value="ECO:0007669"/>
    <property type="project" value="InterPro"/>
</dbReference>
<dbReference type="KEGG" id="aci:ACIAD0865"/>
<dbReference type="InterPro" id="IPR052532">
    <property type="entry name" value="SUA5_domain"/>
</dbReference>
<dbReference type="NCBIfam" id="TIGR00057">
    <property type="entry name" value="L-threonylcarbamoyladenylate synthase"/>
    <property type="match status" value="1"/>
</dbReference>
<accession>Q6FDU3</accession>
<dbReference type="InterPro" id="IPR017945">
    <property type="entry name" value="DHBP_synth_RibB-like_a/b_dom"/>
</dbReference>
<evidence type="ECO:0000313" key="2">
    <source>
        <dbReference type="EMBL" id="CAG67765.1"/>
    </source>
</evidence>
<dbReference type="PROSITE" id="PS51163">
    <property type="entry name" value="YRDC"/>
    <property type="match status" value="1"/>
</dbReference>
<organism evidence="2 3">
    <name type="scientific">Acinetobacter baylyi (strain ATCC 33305 / BD413 / ADP1)</name>
    <dbReference type="NCBI Taxonomy" id="62977"/>
    <lineage>
        <taxon>Bacteria</taxon>
        <taxon>Pseudomonadati</taxon>
        <taxon>Pseudomonadota</taxon>
        <taxon>Gammaproteobacteria</taxon>
        <taxon>Moraxellales</taxon>
        <taxon>Moraxellaceae</taxon>
        <taxon>Acinetobacter</taxon>
    </lineage>
</organism>
<sequence>MKEYPDMLHLHIHPDNPQARLINQAVERIRAGDVVVYPTDAAYSIGCQIGNKSAMERIAQIRGLGPKHQYAIMCCDLSDIATYAKVDNAMYRLLKANTPSITTFILPATSEVPKRLMHPKKKTIGLRIPTNPICQALLQELGEPILTSTLILPGQSDPLDDPYDIENQLGKRVDVFIDGGFGTLSTTSIVDLSGENPEVVRHGAGDVSAFE</sequence>
<dbReference type="EMBL" id="CR543861">
    <property type="protein sequence ID" value="CAG67765.1"/>
    <property type="molecule type" value="Genomic_DNA"/>
</dbReference>
<dbReference type="Pfam" id="PF01300">
    <property type="entry name" value="Sua5_yciO_yrdC"/>
    <property type="match status" value="1"/>
</dbReference>
<gene>
    <name evidence="2" type="ordered locus">ACIAD0865</name>
</gene>
<name>Q6FDU3_ACIAD</name>
<dbReference type="HOGENOM" id="CLU_031397_3_0_6"/>
<dbReference type="AlphaFoldDB" id="Q6FDU3"/>
<evidence type="ECO:0000259" key="1">
    <source>
        <dbReference type="PROSITE" id="PS51163"/>
    </source>
</evidence>
<dbReference type="Proteomes" id="UP000000430">
    <property type="component" value="Chromosome"/>
</dbReference>
<feature type="domain" description="YrdC-like" evidence="1">
    <location>
        <begin position="19"/>
        <end position="205"/>
    </location>
</feature>
<dbReference type="InterPro" id="IPR006070">
    <property type="entry name" value="Sua5-like_dom"/>
</dbReference>
<dbReference type="eggNOG" id="COG0009">
    <property type="taxonomic scope" value="Bacteria"/>
</dbReference>
<dbReference type="Gene3D" id="3.90.870.10">
    <property type="entry name" value="DHBP synthase"/>
    <property type="match status" value="1"/>
</dbReference>
<dbReference type="SUPFAM" id="SSF55821">
    <property type="entry name" value="YrdC/RibB"/>
    <property type="match status" value="1"/>
</dbReference>
<evidence type="ECO:0000313" key="3">
    <source>
        <dbReference type="Proteomes" id="UP000000430"/>
    </source>
</evidence>
<proteinExistence type="predicted"/>
<dbReference type="PANTHER" id="PTHR42828:SF3">
    <property type="entry name" value="THREONYLCARBAMOYL-AMP SYNTHASE"/>
    <property type="match status" value="1"/>
</dbReference>
<dbReference type="PANTHER" id="PTHR42828">
    <property type="entry name" value="DHBP SYNTHASE RIBB-LIKE ALPHA/BETA DOMAIN-CONTAINING PROTEIN"/>
    <property type="match status" value="1"/>
</dbReference>
<protein>
    <recommendedName>
        <fullName evidence="1">YrdC-like domain-containing protein</fullName>
    </recommendedName>
</protein>
<dbReference type="STRING" id="202950.GCA_001485005_02615"/>
<reference evidence="2 3" key="1">
    <citation type="journal article" date="2004" name="Nucleic Acids Res.">
        <title>Unique features revealed by the genome sequence of Acinetobacter sp. ADP1, a versatile and naturally transformation competent bacterium.</title>
        <authorList>
            <person name="Barbe V."/>
            <person name="Vallenet D."/>
            <person name="Fonknechten N."/>
            <person name="Kreimeyer A."/>
            <person name="Oztas S."/>
            <person name="Labarre L."/>
            <person name="Cruveiller S."/>
            <person name="Robert C."/>
            <person name="Duprat S."/>
            <person name="Wincker P."/>
            <person name="Ornston L.N."/>
            <person name="Weissenbach J."/>
            <person name="Marliere P."/>
            <person name="Cohen G.N."/>
            <person name="Medigue C."/>
        </authorList>
    </citation>
    <scope>NUCLEOTIDE SEQUENCE [LARGE SCALE GENOMIC DNA]</scope>
    <source>
        <strain evidence="3">ATCC 33305 / BD413 / ADP1</strain>
    </source>
</reference>